<gene>
    <name evidence="6" type="ORF">GOP47_0020539</name>
</gene>
<dbReference type="AlphaFoldDB" id="A0A9D4UAZ1"/>
<evidence type="ECO:0000313" key="6">
    <source>
        <dbReference type="EMBL" id="KAI5063869.1"/>
    </source>
</evidence>
<dbReference type="Gene3D" id="1.25.40.10">
    <property type="entry name" value="Tetratricopeptide repeat domain"/>
    <property type="match status" value="2"/>
</dbReference>
<accession>A0A9D4UAZ1</accession>
<sequence>MGKSGSRKKRPNGSTSVTDMPGKIETKRPDVPTSAAAAIPTTEMPPASSASLKMEHLAAVFLHRARELKEEGNRRFQSKDYHGAMENYEQALRLTPRNHPDRAVFHSNRAACLMQMKPVQYEAVVRECSLALEAHPCFGRALFRRARALEALGKPEFALQDVQLLLQTDGNNPDALELARRLRAALRNKEENNQEVLARCRPSSVQVSPPPMHSGTSPAALGASVVNGSPMAGKGPPKLVIKKKGGKPEQPHTRIPFSDARQNVMFIPEGRQSSASPSMHNVKDATEHGWPDHPPVASGTTLPLQSKTANVESQKMQFATKPQEIHTSVETTRSGSTGTSSCVKKQASVPMRPLKLVYDHDIRLAMMPLLCKVKELRELVRKRFPSSKAVLIKYRDVDGDLVTITSTEELRLAEAALEAELAKKIHSTEPRSCEVGGASPTPLVEPLRLHIVEVPAEQEPILEDEEDEGPVENGVEGSTEVPRLDSSKESAELSSPHAETDLKIVTDRKAGIQGSCCEESSDKDDDENKSKEIEMDDWLVDFAQLFRTHIGVDPDVHIDLHELGMELCSEALEETVTSEDAQPLFEAAACKFQEVAALAFFNWGNVYMCAARKRIPLEGTNGEGEYQKQLQMAYDWAQGQYEQARSKYEEALKVKPDFYEGVLALGQESFESAKLRWSLAVASQVDLTSWDSSQTLGLFSKAEERMQIAFGMWENLEEVRLNEAKAGHRVVQREVGKGHRDAPQELSEAETKEQFLVMRFQINLFWGNILFEHSQVQYKLGLPSWKMLLDGAVKKFELAGASPSDIAVVMNNHISNSTCSCEATKPVVTSSQPTSVDETDSKVDETKDIATHP</sequence>
<feature type="compositionally biased region" description="Acidic residues" evidence="4">
    <location>
        <begin position="460"/>
        <end position="470"/>
    </location>
</feature>
<feature type="region of interest" description="Disordered" evidence="4">
    <location>
        <begin position="457"/>
        <end position="505"/>
    </location>
</feature>
<feature type="repeat" description="TPR" evidence="3">
    <location>
        <begin position="65"/>
        <end position="98"/>
    </location>
</feature>
<dbReference type="EMBL" id="JABFUD020000020">
    <property type="protein sequence ID" value="KAI5063869.1"/>
    <property type="molecule type" value="Genomic_DNA"/>
</dbReference>
<dbReference type="InterPro" id="IPR019734">
    <property type="entry name" value="TPR_rpt"/>
</dbReference>
<evidence type="ECO:0000259" key="5">
    <source>
        <dbReference type="SMART" id="SM00666"/>
    </source>
</evidence>
<evidence type="ECO:0000256" key="4">
    <source>
        <dbReference type="SAM" id="MobiDB-lite"/>
    </source>
</evidence>
<keyword evidence="2 3" id="KW-0802">TPR repeat</keyword>
<dbReference type="Pfam" id="PF00564">
    <property type="entry name" value="PB1"/>
    <property type="match status" value="1"/>
</dbReference>
<dbReference type="InterPro" id="IPR000270">
    <property type="entry name" value="PB1_dom"/>
</dbReference>
<dbReference type="OrthoDB" id="2942533at2759"/>
<feature type="compositionally biased region" description="Polar residues" evidence="4">
    <location>
        <begin position="823"/>
        <end position="836"/>
    </location>
</feature>
<dbReference type="InterPro" id="IPR011990">
    <property type="entry name" value="TPR-like_helical_dom_sf"/>
</dbReference>
<feature type="compositionally biased region" description="Basic and acidic residues" evidence="4">
    <location>
        <begin position="482"/>
        <end position="491"/>
    </location>
</feature>
<proteinExistence type="predicted"/>
<organism evidence="6 7">
    <name type="scientific">Adiantum capillus-veneris</name>
    <name type="common">Maidenhair fern</name>
    <dbReference type="NCBI Taxonomy" id="13818"/>
    <lineage>
        <taxon>Eukaryota</taxon>
        <taxon>Viridiplantae</taxon>
        <taxon>Streptophyta</taxon>
        <taxon>Embryophyta</taxon>
        <taxon>Tracheophyta</taxon>
        <taxon>Polypodiopsida</taxon>
        <taxon>Polypodiidae</taxon>
        <taxon>Polypodiales</taxon>
        <taxon>Pteridineae</taxon>
        <taxon>Pteridaceae</taxon>
        <taxon>Vittarioideae</taxon>
        <taxon>Adiantum</taxon>
    </lineage>
</organism>
<dbReference type="SUPFAM" id="SSF54277">
    <property type="entry name" value="CAD &amp; PB1 domains"/>
    <property type="match status" value="1"/>
</dbReference>
<dbReference type="PANTHER" id="PTHR46183">
    <property type="entry name" value="PROTEIN CLMP1"/>
    <property type="match status" value="1"/>
</dbReference>
<feature type="domain" description="PB1" evidence="5">
    <location>
        <begin position="351"/>
        <end position="436"/>
    </location>
</feature>
<keyword evidence="7" id="KW-1185">Reference proteome</keyword>
<dbReference type="SUPFAM" id="SSF48452">
    <property type="entry name" value="TPR-like"/>
    <property type="match status" value="2"/>
</dbReference>
<dbReference type="Proteomes" id="UP000886520">
    <property type="component" value="Chromosome 20"/>
</dbReference>
<keyword evidence="1" id="KW-0677">Repeat</keyword>
<dbReference type="PANTHER" id="PTHR46183:SF8">
    <property type="entry name" value="PROTEIN CLMP1"/>
    <property type="match status" value="1"/>
</dbReference>
<reference evidence="6" key="1">
    <citation type="submission" date="2021-01" db="EMBL/GenBank/DDBJ databases">
        <title>Adiantum capillus-veneris genome.</title>
        <authorList>
            <person name="Fang Y."/>
            <person name="Liao Q."/>
        </authorList>
    </citation>
    <scope>NUCLEOTIDE SEQUENCE</scope>
    <source>
        <strain evidence="6">H3</strain>
        <tissue evidence="6">Leaf</tissue>
    </source>
</reference>
<feature type="compositionally biased region" description="Basic and acidic residues" evidence="4">
    <location>
        <begin position="281"/>
        <end position="291"/>
    </location>
</feature>
<feature type="region of interest" description="Disordered" evidence="4">
    <location>
        <begin position="823"/>
        <end position="853"/>
    </location>
</feature>
<dbReference type="SMART" id="SM00666">
    <property type="entry name" value="PB1"/>
    <property type="match status" value="1"/>
</dbReference>
<evidence type="ECO:0000256" key="1">
    <source>
        <dbReference type="ARBA" id="ARBA00022737"/>
    </source>
</evidence>
<feature type="compositionally biased region" description="Basic residues" evidence="4">
    <location>
        <begin position="1"/>
        <end position="11"/>
    </location>
</feature>
<dbReference type="InterPro" id="IPR044517">
    <property type="entry name" value="PHOX1-4"/>
</dbReference>
<feature type="region of interest" description="Disordered" evidence="4">
    <location>
        <begin position="270"/>
        <end position="293"/>
    </location>
</feature>
<dbReference type="PROSITE" id="PS50005">
    <property type="entry name" value="TPR"/>
    <property type="match status" value="1"/>
</dbReference>
<comment type="caution">
    <text evidence="6">The sequence shown here is derived from an EMBL/GenBank/DDBJ whole genome shotgun (WGS) entry which is preliminary data.</text>
</comment>
<protein>
    <recommendedName>
        <fullName evidence="5">PB1 domain-containing protein</fullName>
    </recommendedName>
</protein>
<feature type="region of interest" description="Disordered" evidence="4">
    <location>
        <begin position="1"/>
        <end position="37"/>
    </location>
</feature>
<name>A0A9D4UAZ1_ADICA</name>
<dbReference type="Gene3D" id="3.10.20.90">
    <property type="entry name" value="Phosphatidylinositol 3-kinase Catalytic Subunit, Chain A, domain 1"/>
    <property type="match status" value="1"/>
</dbReference>
<feature type="compositionally biased region" description="Basic and acidic residues" evidence="4">
    <location>
        <begin position="839"/>
        <end position="853"/>
    </location>
</feature>
<dbReference type="SMART" id="SM00028">
    <property type="entry name" value="TPR"/>
    <property type="match status" value="3"/>
</dbReference>
<evidence type="ECO:0000256" key="2">
    <source>
        <dbReference type="ARBA" id="ARBA00022803"/>
    </source>
</evidence>
<dbReference type="CDD" id="cd05992">
    <property type="entry name" value="PB1"/>
    <property type="match status" value="1"/>
</dbReference>
<evidence type="ECO:0000313" key="7">
    <source>
        <dbReference type="Proteomes" id="UP000886520"/>
    </source>
</evidence>
<evidence type="ECO:0000256" key="3">
    <source>
        <dbReference type="PROSITE-ProRule" id="PRU00339"/>
    </source>
</evidence>